<dbReference type="Proteomes" id="UP000193920">
    <property type="component" value="Unassembled WGS sequence"/>
</dbReference>
<dbReference type="Gene3D" id="3.40.190.10">
    <property type="entry name" value="Periplasmic binding protein-like II"/>
    <property type="match status" value="1"/>
</dbReference>
<protein>
    <submittedName>
        <fullName evidence="1">Uncharacterized protein</fullName>
    </submittedName>
</protein>
<evidence type="ECO:0000313" key="1">
    <source>
        <dbReference type="EMBL" id="ORX99669.1"/>
    </source>
</evidence>
<comment type="caution">
    <text evidence="1">The sequence shown here is derived from an EMBL/GenBank/DDBJ whole genome shotgun (WGS) entry which is preliminary data.</text>
</comment>
<reference evidence="1 2" key="1">
    <citation type="submission" date="2016-08" db="EMBL/GenBank/DDBJ databases">
        <title>A Parts List for Fungal Cellulosomes Revealed by Comparative Genomics.</title>
        <authorList>
            <consortium name="DOE Joint Genome Institute"/>
            <person name="Haitjema C.H."/>
            <person name="Gilmore S.P."/>
            <person name="Henske J.K."/>
            <person name="Solomon K.V."/>
            <person name="De Groot R."/>
            <person name="Kuo A."/>
            <person name="Mondo S.J."/>
            <person name="Salamov A.A."/>
            <person name="Labutti K."/>
            <person name="Zhao Z."/>
            <person name="Chiniquy J."/>
            <person name="Barry K."/>
            <person name="Brewer H.M."/>
            <person name="Purvine S.O."/>
            <person name="Wright A.T."/>
            <person name="Boxma B."/>
            <person name="Van Alen T."/>
            <person name="Hackstein J.H."/>
            <person name="Baker S.E."/>
            <person name="Grigoriev I.V."/>
            <person name="O'Malley M.A."/>
        </authorList>
    </citation>
    <scope>NUCLEOTIDE SEQUENCE [LARGE SCALE GENOMIC DNA]</scope>
    <source>
        <strain evidence="1 2">G1</strain>
    </source>
</reference>
<evidence type="ECO:0000313" key="2">
    <source>
        <dbReference type="Proteomes" id="UP000193920"/>
    </source>
</evidence>
<dbReference type="EMBL" id="MCOG01000540">
    <property type="protein sequence ID" value="ORX99669.1"/>
    <property type="molecule type" value="Genomic_DNA"/>
</dbReference>
<dbReference type="OrthoDB" id="2142773at2759"/>
<dbReference type="AlphaFoldDB" id="A0A1Y1YNS2"/>
<sequence length="213" mass="25044">MSNYWGKNYQKTWTWEKAFEYSKMITECTGYPGFKLLNNYSEDLRFFATLCQALNIPFFTEDSNNKIKKCGLRNPDYIKKLTILKDLTENHYIETWLNETEVEKWQNSPYPTSIKDFKKIPLNETSMLDERFVNGLLYTTLFMVEEYPNIKLSYIPGTASYLGGNGIVITTKSKFHDEVFQFIEILIDKDYPVFVELNVSVTPFDGINGRRYI</sequence>
<proteinExistence type="predicted"/>
<name>A0A1Y1YNS2_9FUNG</name>
<gene>
    <name evidence="1" type="ORF">LY90DRAFT_230293</name>
</gene>
<accession>A0A1Y1YNS2</accession>
<keyword evidence="2" id="KW-1185">Reference proteome</keyword>
<dbReference type="SUPFAM" id="SSF53850">
    <property type="entry name" value="Periplasmic binding protein-like II"/>
    <property type="match status" value="1"/>
</dbReference>
<organism evidence="1 2">
    <name type="scientific">Neocallimastix californiae</name>
    <dbReference type="NCBI Taxonomy" id="1754190"/>
    <lineage>
        <taxon>Eukaryota</taxon>
        <taxon>Fungi</taxon>
        <taxon>Fungi incertae sedis</taxon>
        <taxon>Chytridiomycota</taxon>
        <taxon>Chytridiomycota incertae sedis</taxon>
        <taxon>Neocallimastigomycetes</taxon>
        <taxon>Neocallimastigales</taxon>
        <taxon>Neocallimastigaceae</taxon>
        <taxon>Neocallimastix</taxon>
    </lineage>
</organism>